<dbReference type="InterPro" id="IPR005475">
    <property type="entry name" value="Transketolase-like_Pyr-bd"/>
</dbReference>
<dbReference type="EMBL" id="JTDI01000011">
    <property type="protein sequence ID" value="KHK88986.1"/>
    <property type="molecule type" value="Genomic_DNA"/>
</dbReference>
<dbReference type="RefSeq" id="WP_039290462.1">
    <property type="nucleotide sequence ID" value="NZ_JTDI01000011.1"/>
</dbReference>
<dbReference type="PANTHER" id="PTHR43257">
    <property type="entry name" value="PYRUVATE DEHYDROGENASE E1 COMPONENT BETA SUBUNIT"/>
    <property type="match status" value="1"/>
</dbReference>
<evidence type="ECO:0000256" key="2">
    <source>
        <dbReference type="ARBA" id="ARBA00003906"/>
    </source>
</evidence>
<gene>
    <name evidence="9" type="ORF">LK12_23145</name>
</gene>
<name>A0A0B1ZIF5_9SPHN</name>
<evidence type="ECO:0000259" key="8">
    <source>
        <dbReference type="SMART" id="SM00861"/>
    </source>
</evidence>
<reference evidence="9 10" key="1">
    <citation type="submission" date="2014-10" db="EMBL/GenBank/DDBJ databases">
        <title>Genome sequence of Novosphingobium malaysiense MUSC 273(T).</title>
        <authorList>
            <person name="Lee L.-H."/>
        </authorList>
    </citation>
    <scope>NUCLEOTIDE SEQUENCE [LARGE SCALE GENOMIC DNA]</scope>
    <source>
        <strain evidence="9 10">MUSC 273</strain>
    </source>
</reference>
<dbReference type="SUPFAM" id="SSF52518">
    <property type="entry name" value="Thiamin diphosphate-binding fold (THDP-binding)"/>
    <property type="match status" value="2"/>
</dbReference>
<dbReference type="SUPFAM" id="SSF52922">
    <property type="entry name" value="TK C-terminal domain-like"/>
    <property type="match status" value="1"/>
</dbReference>
<dbReference type="CDD" id="cd07036">
    <property type="entry name" value="TPP_PYR_E1-PDHc-beta_like"/>
    <property type="match status" value="1"/>
</dbReference>
<comment type="caution">
    <text evidence="9">The sequence shown here is derived from an EMBL/GenBank/DDBJ whole genome shotgun (WGS) entry which is preliminary data.</text>
</comment>
<dbReference type="AlphaFoldDB" id="A0A0B1ZIF5"/>
<evidence type="ECO:0000256" key="4">
    <source>
        <dbReference type="ARBA" id="ARBA00013321"/>
    </source>
</evidence>
<keyword evidence="6" id="KW-0786">Thiamine pyrophosphate</keyword>
<comment type="cofactor">
    <cofactor evidence="1">
        <name>thiamine diphosphate</name>
        <dbReference type="ChEBI" id="CHEBI:58937"/>
    </cofactor>
</comment>
<dbReference type="Gene3D" id="3.40.50.970">
    <property type="match status" value="2"/>
</dbReference>
<dbReference type="CDD" id="cd02000">
    <property type="entry name" value="TPP_E1_PDC_ADC_BCADC"/>
    <property type="match status" value="1"/>
</dbReference>
<keyword evidence="10" id="KW-1185">Reference proteome</keyword>
<dbReference type="SMART" id="SM00861">
    <property type="entry name" value="Transket_pyr"/>
    <property type="match status" value="1"/>
</dbReference>
<dbReference type="InterPro" id="IPR033248">
    <property type="entry name" value="Transketolase_C"/>
</dbReference>
<dbReference type="Gene3D" id="3.40.50.920">
    <property type="match status" value="1"/>
</dbReference>
<comment type="subunit">
    <text evidence="3">Homodimer. Part of the 2-oxoglutarate dehydrogenase (OGDH) complex composed of E1 (2-oxoglutarate dehydrogenase), E2 (dihydrolipoamide succinyltransferase) and E3 (dihydrolipoamide dehydrogenase); the complex contains multiple copies of the three enzymatic components (E1, E2 and E3).</text>
</comment>
<dbReference type="InterPro" id="IPR001017">
    <property type="entry name" value="DH_E1"/>
</dbReference>
<organism evidence="9 10">
    <name type="scientific">Novosphingobium malaysiense</name>
    <dbReference type="NCBI Taxonomy" id="1348853"/>
    <lineage>
        <taxon>Bacteria</taxon>
        <taxon>Pseudomonadati</taxon>
        <taxon>Pseudomonadota</taxon>
        <taxon>Alphaproteobacteria</taxon>
        <taxon>Sphingomonadales</taxon>
        <taxon>Sphingomonadaceae</taxon>
        <taxon>Novosphingobium</taxon>
    </lineage>
</organism>
<feature type="domain" description="Transketolase-like pyrimidine-binding" evidence="8">
    <location>
        <begin position="355"/>
        <end position="532"/>
    </location>
</feature>
<dbReference type="FunFam" id="3.40.50.920:FF:000001">
    <property type="entry name" value="Pyruvate dehydrogenase E1 beta subunit"/>
    <property type="match status" value="1"/>
</dbReference>
<evidence type="ECO:0000313" key="10">
    <source>
        <dbReference type="Proteomes" id="UP000031057"/>
    </source>
</evidence>
<dbReference type="InterPro" id="IPR029061">
    <property type="entry name" value="THDP-binding"/>
</dbReference>
<protein>
    <recommendedName>
        <fullName evidence="4">2-oxoglutarate dehydrogenase E1 component</fullName>
    </recommendedName>
    <alternativeName>
        <fullName evidence="7">Alpha-ketoglutarate dehydrogenase</fullName>
    </alternativeName>
</protein>
<dbReference type="Pfam" id="PF02779">
    <property type="entry name" value="Transket_pyr"/>
    <property type="match status" value="1"/>
</dbReference>
<evidence type="ECO:0000313" key="9">
    <source>
        <dbReference type="EMBL" id="KHK88986.1"/>
    </source>
</evidence>
<accession>A0A0B1ZIF5</accession>
<dbReference type="Proteomes" id="UP000031057">
    <property type="component" value="Unassembled WGS sequence"/>
</dbReference>
<dbReference type="GO" id="GO:0016624">
    <property type="term" value="F:oxidoreductase activity, acting on the aldehyde or oxo group of donors, disulfide as acceptor"/>
    <property type="evidence" value="ECO:0007669"/>
    <property type="project" value="InterPro"/>
</dbReference>
<evidence type="ECO:0000256" key="3">
    <source>
        <dbReference type="ARBA" id="ARBA00011301"/>
    </source>
</evidence>
<dbReference type="OrthoDB" id="7821727at2"/>
<comment type="function">
    <text evidence="2">E1 component of the 2-oxoglutarate dehydrogenase (OGDH) complex which catalyzes the decarboxylation of 2-oxoglutarate, the first step in the conversion of 2-oxoglutarate to succinyl-CoA and CO(2).</text>
</comment>
<dbReference type="STRING" id="1348853.LK12_23145"/>
<evidence type="ECO:0000256" key="1">
    <source>
        <dbReference type="ARBA" id="ARBA00001964"/>
    </source>
</evidence>
<dbReference type="FunFam" id="3.40.50.970:FF:000001">
    <property type="entry name" value="Pyruvate dehydrogenase E1 beta subunit"/>
    <property type="match status" value="1"/>
</dbReference>
<dbReference type="InterPro" id="IPR009014">
    <property type="entry name" value="Transketo_C/PFOR_II"/>
</dbReference>
<evidence type="ECO:0000256" key="5">
    <source>
        <dbReference type="ARBA" id="ARBA00023002"/>
    </source>
</evidence>
<dbReference type="Pfam" id="PF00676">
    <property type="entry name" value="E1_dh"/>
    <property type="match status" value="1"/>
</dbReference>
<proteinExistence type="predicted"/>
<evidence type="ECO:0000256" key="7">
    <source>
        <dbReference type="ARBA" id="ARBA00030680"/>
    </source>
</evidence>
<sequence>MSVSEAQTNLGIDPAVLKQIYRQMARIKAVDKAILRGLSSGRFVFNYWPMTGQEAIPAALAQLIDKNDYMVTTYRGIHDQVAKGVPLDRLFAETLGRIDGVNKGKGGAPHISDPDSGSMLTTAIVGAGPPIANGLALAASIRGQNRVTVVNFGDGATSIGAVHEAMNMAAVWKLPIIFLCQNNQWAEYTPYAGYTATERLSQRAAAYGFTGVTLDGNDPIELYRGLKPLVEQVRNGAGPVFVEAMTLRLGKHAGVGDSVQLTKEELVTGKANEPVGRTRSLLLETGTANEDELAAMDADAENEVEAAITKALTSEQTRSDETLIDVYADADAVPQRGKYPVRGNVSIPDGPSKKMLMCGAVTDAQRIAMEIDPEVILLGEDVADPTGGVFKTSVGLETQFGSARVRSTPIAEAAIIGAGTGAAMVGMRPVTELMFCDFIGVCMDQISNHAAKQRYMSGGATHVPMTIRMIVGGGIGGFGAQHSQSLEAWLTHTPGLKVAYPSTPADAKGLLLSCIFDEDPCVHLESIMLLRGFKGEVPDSDYRIPLGVADVKREGNDISLITYGWQVHQCLAAAEELHKEGISAEVIDLRTLLPLDYHRVLESVRKTRRALVVHAATEFCGLGAEIAQTINVELFSKLIAPADRLGAEFAPIGFSGLIESTQIPSSGSIAARVREIVSNKG</sequence>
<dbReference type="PANTHER" id="PTHR43257:SF2">
    <property type="entry name" value="PYRUVATE DEHYDROGENASE E1 COMPONENT SUBUNIT BETA"/>
    <property type="match status" value="1"/>
</dbReference>
<keyword evidence="5" id="KW-0560">Oxidoreductase</keyword>
<dbReference type="Pfam" id="PF02780">
    <property type="entry name" value="Transketolase_C"/>
    <property type="match status" value="1"/>
</dbReference>
<evidence type="ECO:0000256" key="6">
    <source>
        <dbReference type="ARBA" id="ARBA00023052"/>
    </source>
</evidence>